<feature type="coiled-coil region" evidence="4">
    <location>
        <begin position="248"/>
        <end position="278"/>
    </location>
</feature>
<dbReference type="Proteomes" id="UP000001542">
    <property type="component" value="Unassembled WGS sequence"/>
</dbReference>
<protein>
    <recommendedName>
        <fullName evidence="5">Nucleoporin Nup54 alpha-helical domain-containing protein</fullName>
    </recommendedName>
</protein>
<dbReference type="STRING" id="5722.A2DR32"/>
<accession>A2DR32</accession>
<comment type="subcellular location">
    <subcellularLocation>
        <location evidence="1">Nucleus</location>
    </subcellularLocation>
</comment>
<dbReference type="VEuPathDB" id="TrichDB:TVAG_303500"/>
<proteinExistence type="predicted"/>
<dbReference type="GO" id="GO:0017056">
    <property type="term" value="F:structural constituent of nuclear pore"/>
    <property type="evidence" value="ECO:0000318"/>
    <property type="project" value="GO_Central"/>
</dbReference>
<dbReference type="GO" id="GO:0044613">
    <property type="term" value="C:nuclear pore central transport channel"/>
    <property type="evidence" value="ECO:0000318"/>
    <property type="project" value="GO_Central"/>
</dbReference>
<evidence type="ECO:0000256" key="2">
    <source>
        <dbReference type="ARBA" id="ARBA00022448"/>
    </source>
</evidence>
<dbReference type="PANTHER" id="PTHR13000">
    <property type="entry name" value="NUCLEOPORIN P54"/>
    <property type="match status" value="1"/>
</dbReference>
<keyword evidence="7" id="KW-1185">Reference proteome</keyword>
<reference evidence="6" key="2">
    <citation type="journal article" date="2007" name="Science">
        <title>Draft genome sequence of the sexually transmitted pathogen Trichomonas vaginalis.</title>
        <authorList>
            <person name="Carlton J.M."/>
            <person name="Hirt R.P."/>
            <person name="Silva J.C."/>
            <person name="Delcher A.L."/>
            <person name="Schatz M."/>
            <person name="Zhao Q."/>
            <person name="Wortman J.R."/>
            <person name="Bidwell S.L."/>
            <person name="Alsmark U.C.M."/>
            <person name="Besteiro S."/>
            <person name="Sicheritz-Ponten T."/>
            <person name="Noel C.J."/>
            <person name="Dacks J.B."/>
            <person name="Foster P.G."/>
            <person name="Simillion C."/>
            <person name="Van de Peer Y."/>
            <person name="Miranda-Saavedra D."/>
            <person name="Barton G.J."/>
            <person name="Westrop G.D."/>
            <person name="Mueller S."/>
            <person name="Dessi D."/>
            <person name="Fiori P.L."/>
            <person name="Ren Q."/>
            <person name="Paulsen I."/>
            <person name="Zhang H."/>
            <person name="Bastida-Corcuera F.D."/>
            <person name="Simoes-Barbosa A."/>
            <person name="Brown M.T."/>
            <person name="Hayes R.D."/>
            <person name="Mukherjee M."/>
            <person name="Okumura C.Y."/>
            <person name="Schneider R."/>
            <person name="Smith A.J."/>
            <person name="Vanacova S."/>
            <person name="Villalvazo M."/>
            <person name="Haas B.J."/>
            <person name="Pertea M."/>
            <person name="Feldblyum T.V."/>
            <person name="Utterback T.R."/>
            <person name="Shu C.L."/>
            <person name="Osoegawa K."/>
            <person name="de Jong P.J."/>
            <person name="Hrdy I."/>
            <person name="Horvathova L."/>
            <person name="Zubacova Z."/>
            <person name="Dolezal P."/>
            <person name="Malik S.B."/>
            <person name="Logsdon J.M. Jr."/>
            <person name="Henze K."/>
            <person name="Gupta A."/>
            <person name="Wang C.C."/>
            <person name="Dunne R.L."/>
            <person name="Upcroft J.A."/>
            <person name="Upcroft P."/>
            <person name="White O."/>
            <person name="Salzberg S.L."/>
            <person name="Tang P."/>
            <person name="Chiu C.-H."/>
            <person name="Lee Y.-S."/>
            <person name="Embley T.M."/>
            <person name="Coombs G.H."/>
            <person name="Mottram J.C."/>
            <person name="Tachezy J."/>
            <person name="Fraser-Liggett C.M."/>
            <person name="Johnson P.J."/>
        </authorList>
    </citation>
    <scope>NUCLEOTIDE SEQUENCE [LARGE SCALE GENOMIC DNA]</scope>
    <source>
        <strain evidence="6">G3</strain>
    </source>
</reference>
<dbReference type="EMBL" id="DS113234">
    <property type="protein sequence ID" value="EAY17131.1"/>
    <property type="molecule type" value="Genomic_DNA"/>
</dbReference>
<dbReference type="AlphaFoldDB" id="A2DR32"/>
<feature type="domain" description="Nucleoporin Nup54 alpha-helical" evidence="5">
    <location>
        <begin position="93"/>
        <end position="228"/>
    </location>
</feature>
<evidence type="ECO:0000259" key="5">
    <source>
        <dbReference type="Pfam" id="PF13874"/>
    </source>
</evidence>
<dbReference type="OrthoDB" id="6162375at2759"/>
<gene>
    <name evidence="6" type="ORF">TVAG_303500</name>
</gene>
<evidence type="ECO:0000256" key="3">
    <source>
        <dbReference type="ARBA" id="ARBA00023242"/>
    </source>
</evidence>
<dbReference type="InterPro" id="IPR024864">
    <property type="entry name" value="Nup54/Nup57/Nup44"/>
</dbReference>
<keyword evidence="3" id="KW-0539">Nucleus</keyword>
<dbReference type="GO" id="GO:0006999">
    <property type="term" value="P:nuclear pore organization"/>
    <property type="evidence" value="ECO:0000318"/>
    <property type="project" value="GO_Central"/>
</dbReference>
<evidence type="ECO:0000313" key="6">
    <source>
        <dbReference type="EMBL" id="EAY17131.1"/>
    </source>
</evidence>
<organism evidence="6 7">
    <name type="scientific">Trichomonas vaginalis (strain ATCC PRA-98 / G3)</name>
    <dbReference type="NCBI Taxonomy" id="412133"/>
    <lineage>
        <taxon>Eukaryota</taxon>
        <taxon>Metamonada</taxon>
        <taxon>Parabasalia</taxon>
        <taxon>Trichomonadida</taxon>
        <taxon>Trichomonadidae</taxon>
        <taxon>Trichomonas</taxon>
    </lineage>
</organism>
<dbReference type="OMA" id="PANMEIK"/>
<evidence type="ECO:0000256" key="1">
    <source>
        <dbReference type="ARBA" id="ARBA00004123"/>
    </source>
</evidence>
<name>A2DR32_TRIV3</name>
<sequence>MSFGLNKTTTTGYGTSATGTGLGTSSTSTFGKTGTTGFGTQAKQPTYQAQLAKDPLFDRLWNVRSAYDPSSPGYKFCYVFYNKRTSDQQPKCPANMEIKDWVKIMEDCPDPEHLVPTAIYGFEALHKRVEAQKAIEKELSQRMTLIQSKLREMTSFYATELCGSLERIKQNTTIISQLMMEVVEKEEVKRNQGNNLNDDERRMLNKLEQQSLDLNRPGMFNSAISNIRIKSQMMKDRQKQRSQMSVDRETLKSLAEALKNNQDAIEALESTTKKAKRVVDTLDLSISDLQ</sequence>
<evidence type="ECO:0000313" key="7">
    <source>
        <dbReference type="Proteomes" id="UP000001542"/>
    </source>
</evidence>
<dbReference type="RefSeq" id="XP_001329354.1">
    <property type="nucleotide sequence ID" value="XM_001329319.1"/>
</dbReference>
<keyword evidence="2" id="KW-0813">Transport</keyword>
<dbReference type="KEGG" id="tva:4775146"/>
<dbReference type="VEuPathDB" id="TrichDB:TVAGG3_0694880"/>
<dbReference type="PANTHER" id="PTHR13000:SF0">
    <property type="entry name" value="NUCLEOPORIN P54"/>
    <property type="match status" value="1"/>
</dbReference>
<dbReference type="InParanoid" id="A2DR32"/>
<dbReference type="Pfam" id="PF13874">
    <property type="entry name" value="Nup54"/>
    <property type="match status" value="1"/>
</dbReference>
<dbReference type="InterPro" id="IPR025712">
    <property type="entry name" value="Nup54_alpha-helical_dom"/>
</dbReference>
<dbReference type="eggNOG" id="KOG3091">
    <property type="taxonomic scope" value="Eukaryota"/>
</dbReference>
<reference evidence="6" key="1">
    <citation type="submission" date="2006-10" db="EMBL/GenBank/DDBJ databases">
        <authorList>
            <person name="Amadeo P."/>
            <person name="Zhao Q."/>
            <person name="Wortman J."/>
            <person name="Fraser-Liggett C."/>
            <person name="Carlton J."/>
        </authorList>
    </citation>
    <scope>NUCLEOTIDE SEQUENCE</scope>
    <source>
        <strain evidence="6">G3</strain>
    </source>
</reference>
<dbReference type="SMR" id="A2DR32"/>
<evidence type="ECO:0000256" key="4">
    <source>
        <dbReference type="SAM" id="Coils"/>
    </source>
</evidence>
<keyword evidence="4" id="KW-0175">Coiled coil</keyword>
<dbReference type="GO" id="GO:0036228">
    <property type="term" value="P:protein localization to nuclear inner membrane"/>
    <property type="evidence" value="ECO:0000318"/>
    <property type="project" value="GO_Central"/>
</dbReference>
<dbReference type="GO" id="GO:0006607">
    <property type="term" value="P:NLS-bearing protein import into nucleus"/>
    <property type="evidence" value="ECO:0000318"/>
    <property type="project" value="GO_Central"/>
</dbReference>